<organism evidence="1 2">
    <name type="scientific">Scutellospora calospora</name>
    <dbReference type="NCBI Taxonomy" id="85575"/>
    <lineage>
        <taxon>Eukaryota</taxon>
        <taxon>Fungi</taxon>
        <taxon>Fungi incertae sedis</taxon>
        <taxon>Mucoromycota</taxon>
        <taxon>Glomeromycotina</taxon>
        <taxon>Glomeromycetes</taxon>
        <taxon>Diversisporales</taxon>
        <taxon>Gigasporaceae</taxon>
        <taxon>Scutellospora</taxon>
    </lineage>
</organism>
<evidence type="ECO:0000313" key="1">
    <source>
        <dbReference type="EMBL" id="CAG8626917.1"/>
    </source>
</evidence>
<comment type="caution">
    <text evidence="1">The sequence shown here is derived from an EMBL/GenBank/DDBJ whole genome shotgun (WGS) entry which is preliminary data.</text>
</comment>
<gene>
    <name evidence="1" type="ORF">SCALOS_LOCUS7832</name>
</gene>
<keyword evidence="2" id="KW-1185">Reference proteome</keyword>
<proteinExistence type="predicted"/>
<reference evidence="1" key="1">
    <citation type="submission" date="2021-06" db="EMBL/GenBank/DDBJ databases">
        <authorList>
            <person name="Kallberg Y."/>
            <person name="Tangrot J."/>
            <person name="Rosling A."/>
        </authorList>
    </citation>
    <scope>NUCLEOTIDE SEQUENCE</scope>
    <source>
        <strain evidence="1">AU212A</strain>
    </source>
</reference>
<name>A0ACA9N390_9GLOM</name>
<dbReference type="Proteomes" id="UP000789860">
    <property type="component" value="Unassembled WGS sequence"/>
</dbReference>
<protein>
    <submittedName>
        <fullName evidence="1">551_t:CDS:1</fullName>
    </submittedName>
</protein>
<accession>A0ACA9N390</accession>
<sequence>MTDIWNIFEIPLSHTGQAISDAILSLLNKFRLESKVLALTSDNASNIILASSIIKNILASNFSNTLF</sequence>
<evidence type="ECO:0000313" key="2">
    <source>
        <dbReference type="Proteomes" id="UP000789860"/>
    </source>
</evidence>
<dbReference type="EMBL" id="CAJVPM010018863">
    <property type="protein sequence ID" value="CAG8626917.1"/>
    <property type="molecule type" value="Genomic_DNA"/>
</dbReference>